<accession>A0A8S1NYB8</accession>
<dbReference type="Proteomes" id="UP000688137">
    <property type="component" value="Unassembled WGS sequence"/>
</dbReference>
<reference evidence="1" key="1">
    <citation type="submission" date="2021-01" db="EMBL/GenBank/DDBJ databases">
        <authorList>
            <consortium name="Genoscope - CEA"/>
            <person name="William W."/>
        </authorList>
    </citation>
    <scope>NUCLEOTIDE SEQUENCE</scope>
</reference>
<comment type="caution">
    <text evidence="1">The sequence shown here is derived from an EMBL/GenBank/DDBJ whole genome shotgun (WGS) entry which is preliminary data.</text>
</comment>
<sequence>MQVQLKDFKHILTKSIYVIKSLIIICFIPKQFLTVLSPCYHPSSGLIMENSFQEKSYKNNSQLIHPYELHELHPIEHSLIDNWNYNLCVELQQKQGKSDIHHSFSMYFHNQSFNKSISVQFYYLCEQQIQNFNNYMIHQKQAKIECNYKINFLRIASQIQNLMSISSEVRARTYCKANIDMIEIIVRIQLYKNHNLLLQMSSNYFINSYRLSRLKLQNFYFYSLNTRQKDPCKLSFILQKFQQDYRL</sequence>
<name>A0A8S1NYB8_PARPR</name>
<evidence type="ECO:0000313" key="2">
    <source>
        <dbReference type="Proteomes" id="UP000688137"/>
    </source>
</evidence>
<gene>
    <name evidence="1" type="ORF">PPRIM_AZ9-3.1.T0960157</name>
</gene>
<evidence type="ECO:0000313" key="1">
    <source>
        <dbReference type="EMBL" id="CAD8094675.1"/>
    </source>
</evidence>
<keyword evidence="2" id="KW-1185">Reference proteome</keyword>
<proteinExistence type="predicted"/>
<protein>
    <submittedName>
        <fullName evidence="1">Uncharacterized protein</fullName>
    </submittedName>
</protein>
<dbReference type="EMBL" id="CAJJDM010000099">
    <property type="protein sequence ID" value="CAD8094675.1"/>
    <property type="molecule type" value="Genomic_DNA"/>
</dbReference>
<organism evidence="1 2">
    <name type="scientific">Paramecium primaurelia</name>
    <dbReference type="NCBI Taxonomy" id="5886"/>
    <lineage>
        <taxon>Eukaryota</taxon>
        <taxon>Sar</taxon>
        <taxon>Alveolata</taxon>
        <taxon>Ciliophora</taxon>
        <taxon>Intramacronucleata</taxon>
        <taxon>Oligohymenophorea</taxon>
        <taxon>Peniculida</taxon>
        <taxon>Parameciidae</taxon>
        <taxon>Paramecium</taxon>
    </lineage>
</organism>
<dbReference type="AlphaFoldDB" id="A0A8S1NYB8"/>